<feature type="compositionally biased region" description="Acidic residues" evidence="1">
    <location>
        <begin position="110"/>
        <end position="120"/>
    </location>
</feature>
<feature type="region of interest" description="Disordered" evidence="1">
    <location>
        <begin position="1"/>
        <end position="22"/>
    </location>
</feature>
<proteinExistence type="predicted"/>
<name>A0A9P8LAC3_9PEZI</name>
<dbReference type="EMBL" id="JAGHQM010000819">
    <property type="protein sequence ID" value="KAH0558524.1"/>
    <property type="molecule type" value="Genomic_DNA"/>
</dbReference>
<dbReference type="Proteomes" id="UP000750711">
    <property type="component" value="Unassembled WGS sequence"/>
</dbReference>
<sequence>MCALEGEFSRGPDQSRPGKAGGVVGKSRFKFKTGERIIRVIDIFLWLARNDCTLDVSSVGEASSGEIDLSDDKQLVVAQALKYIYTTDYDEINPKDVSECLVRHSNTEIDPYDTSDGPEDPPDRPTENSDGSSLIVHAHMYTFADKYDITDLQDLAASKLKDCLDTSCNTNGFCKAVEVLYGGIICKDDVLRKLVVKRACDNIHVMLKRDDFIELLGNLAEFSIDVVRRMAEMLKQQEADVEIRNLLRLEGRAGGRRRGLGRSDMF</sequence>
<accession>A0A9P8LAC3</accession>
<evidence type="ECO:0000313" key="2">
    <source>
        <dbReference type="EMBL" id="KAH0558524.1"/>
    </source>
</evidence>
<evidence type="ECO:0008006" key="4">
    <source>
        <dbReference type="Google" id="ProtNLM"/>
    </source>
</evidence>
<feature type="region of interest" description="Disordered" evidence="1">
    <location>
        <begin position="108"/>
        <end position="131"/>
    </location>
</feature>
<gene>
    <name evidence="2" type="ORF">GP486_004818</name>
</gene>
<keyword evidence="3" id="KW-1185">Reference proteome</keyword>
<dbReference type="PANTHER" id="PTHR47843:SF5">
    <property type="entry name" value="BTB_POZ DOMAIN PROTEIN"/>
    <property type="match status" value="1"/>
</dbReference>
<dbReference type="Gene3D" id="3.30.710.10">
    <property type="entry name" value="Potassium Channel Kv1.1, Chain A"/>
    <property type="match status" value="1"/>
</dbReference>
<evidence type="ECO:0000313" key="3">
    <source>
        <dbReference type="Proteomes" id="UP000750711"/>
    </source>
</evidence>
<dbReference type="AlphaFoldDB" id="A0A9P8LAC3"/>
<comment type="caution">
    <text evidence="2">The sequence shown here is derived from an EMBL/GenBank/DDBJ whole genome shotgun (WGS) entry which is preliminary data.</text>
</comment>
<dbReference type="PANTHER" id="PTHR47843">
    <property type="entry name" value="BTB DOMAIN-CONTAINING PROTEIN-RELATED"/>
    <property type="match status" value="1"/>
</dbReference>
<protein>
    <recommendedName>
        <fullName evidence="4">BTB domain-containing protein</fullName>
    </recommendedName>
</protein>
<reference evidence="2" key="1">
    <citation type="submission" date="2021-03" db="EMBL/GenBank/DDBJ databases">
        <title>Comparative genomics and phylogenomic investigation of the class Geoglossomycetes provide insights into ecological specialization and systematics.</title>
        <authorList>
            <person name="Melie T."/>
            <person name="Pirro S."/>
            <person name="Miller A.N."/>
            <person name="Quandt A."/>
        </authorList>
    </citation>
    <scope>NUCLEOTIDE SEQUENCE</scope>
    <source>
        <strain evidence="2">CAQ_001_2017</strain>
    </source>
</reference>
<dbReference type="InterPro" id="IPR011333">
    <property type="entry name" value="SKP1/BTB/POZ_sf"/>
</dbReference>
<evidence type="ECO:0000256" key="1">
    <source>
        <dbReference type="SAM" id="MobiDB-lite"/>
    </source>
</evidence>
<organism evidence="2 3">
    <name type="scientific">Trichoglossum hirsutum</name>
    <dbReference type="NCBI Taxonomy" id="265104"/>
    <lineage>
        <taxon>Eukaryota</taxon>
        <taxon>Fungi</taxon>
        <taxon>Dikarya</taxon>
        <taxon>Ascomycota</taxon>
        <taxon>Pezizomycotina</taxon>
        <taxon>Geoglossomycetes</taxon>
        <taxon>Geoglossales</taxon>
        <taxon>Geoglossaceae</taxon>
        <taxon>Trichoglossum</taxon>
    </lineage>
</organism>